<evidence type="ECO:0000256" key="4">
    <source>
        <dbReference type="ARBA" id="ARBA00022692"/>
    </source>
</evidence>
<feature type="transmembrane region" description="Helical" evidence="7">
    <location>
        <begin position="108"/>
        <end position="129"/>
    </location>
</feature>
<sequence length="281" mass="30342">MATMTATAPANKKVGWSVINLIVILYALIPVLWIVSLSFKTADTITDGNFFPRSWTWSNYAQIFEIDLFTSALRNSIGIAIISTVIAVVIGTMAAYAIARLDFPGKKALVGVSLLIAMFPQISLVSPLFDIERAVGLFDTWPGLILPYITFALPLAIYTLSAFFREIPWELEKAAKMDGATPLQAFRSVIVPLAAPGVFTTAILVFIFCWNDFLFAVSLTSTSRSQTATVAISQFTGASQFAEPTGSIAAAAVLLTIPIIIFVLFFQRRIVAGLTSGAVKG</sequence>
<keyword evidence="2 7" id="KW-0813">Transport</keyword>
<dbReference type="PANTHER" id="PTHR32243:SF18">
    <property type="entry name" value="INNER MEMBRANE ABC TRANSPORTER PERMEASE PROTEIN YCJP"/>
    <property type="match status" value="1"/>
</dbReference>
<dbReference type="Gene3D" id="1.10.3720.10">
    <property type="entry name" value="MetI-like"/>
    <property type="match status" value="1"/>
</dbReference>
<comment type="caution">
    <text evidence="9">The sequence shown here is derived from an EMBL/GenBank/DDBJ whole genome shotgun (WGS) entry which is preliminary data.</text>
</comment>
<reference evidence="9 10" key="1">
    <citation type="submission" date="2019-07" db="EMBL/GenBank/DDBJ databases">
        <title>Whole genome shotgun sequence of Pseudonocardia sulfidoxydans NBRC 16205.</title>
        <authorList>
            <person name="Hosoyama A."/>
            <person name="Uohara A."/>
            <person name="Ohji S."/>
            <person name="Ichikawa N."/>
        </authorList>
    </citation>
    <scope>NUCLEOTIDE SEQUENCE [LARGE SCALE GENOMIC DNA]</scope>
    <source>
        <strain evidence="9 10">NBRC 16205</strain>
    </source>
</reference>
<dbReference type="InterPro" id="IPR000515">
    <property type="entry name" value="MetI-like"/>
</dbReference>
<keyword evidence="3" id="KW-1003">Cell membrane</keyword>
<feature type="transmembrane region" description="Helical" evidence="7">
    <location>
        <begin position="185"/>
        <end position="208"/>
    </location>
</feature>
<dbReference type="PANTHER" id="PTHR32243">
    <property type="entry name" value="MALTOSE TRANSPORT SYSTEM PERMEASE-RELATED"/>
    <property type="match status" value="1"/>
</dbReference>
<evidence type="ECO:0000256" key="2">
    <source>
        <dbReference type="ARBA" id="ARBA00022448"/>
    </source>
</evidence>
<dbReference type="InterPro" id="IPR050901">
    <property type="entry name" value="BP-dep_ABC_trans_perm"/>
</dbReference>
<dbReference type="InterPro" id="IPR035906">
    <property type="entry name" value="MetI-like_sf"/>
</dbReference>
<dbReference type="GO" id="GO:0005886">
    <property type="term" value="C:plasma membrane"/>
    <property type="evidence" value="ECO:0007669"/>
    <property type="project" value="UniProtKB-SubCell"/>
</dbReference>
<dbReference type="PROSITE" id="PS50928">
    <property type="entry name" value="ABC_TM1"/>
    <property type="match status" value="1"/>
</dbReference>
<accession>A0A511DHB7</accession>
<evidence type="ECO:0000256" key="1">
    <source>
        <dbReference type="ARBA" id="ARBA00004651"/>
    </source>
</evidence>
<feature type="transmembrane region" description="Helical" evidence="7">
    <location>
        <begin position="141"/>
        <end position="164"/>
    </location>
</feature>
<gene>
    <name evidence="9" type="ORF">PSU4_31490</name>
</gene>
<dbReference type="CDD" id="cd06261">
    <property type="entry name" value="TM_PBP2"/>
    <property type="match status" value="1"/>
</dbReference>
<proteinExistence type="inferred from homology"/>
<dbReference type="GO" id="GO:0055085">
    <property type="term" value="P:transmembrane transport"/>
    <property type="evidence" value="ECO:0007669"/>
    <property type="project" value="InterPro"/>
</dbReference>
<evidence type="ECO:0000313" key="10">
    <source>
        <dbReference type="Proteomes" id="UP000321685"/>
    </source>
</evidence>
<feature type="transmembrane region" description="Helical" evidence="7">
    <location>
        <begin position="248"/>
        <end position="266"/>
    </location>
</feature>
<dbReference type="EMBL" id="BJVJ01000029">
    <property type="protein sequence ID" value="GEL24195.1"/>
    <property type="molecule type" value="Genomic_DNA"/>
</dbReference>
<keyword evidence="5 7" id="KW-1133">Transmembrane helix</keyword>
<dbReference type="SUPFAM" id="SSF161098">
    <property type="entry name" value="MetI-like"/>
    <property type="match status" value="1"/>
</dbReference>
<protein>
    <submittedName>
        <fullName evidence="9">Sugar ABC transporter permease</fullName>
    </submittedName>
</protein>
<feature type="transmembrane region" description="Helical" evidence="7">
    <location>
        <begin position="14"/>
        <end position="35"/>
    </location>
</feature>
<evidence type="ECO:0000256" key="7">
    <source>
        <dbReference type="RuleBase" id="RU363032"/>
    </source>
</evidence>
<comment type="subcellular location">
    <subcellularLocation>
        <location evidence="1 7">Cell membrane</location>
        <topology evidence="1 7">Multi-pass membrane protein</topology>
    </subcellularLocation>
</comment>
<dbReference type="Pfam" id="PF00528">
    <property type="entry name" value="BPD_transp_1"/>
    <property type="match status" value="1"/>
</dbReference>
<organism evidence="9 10">
    <name type="scientific">Pseudonocardia sulfidoxydans NBRC 16205</name>
    <dbReference type="NCBI Taxonomy" id="1223511"/>
    <lineage>
        <taxon>Bacteria</taxon>
        <taxon>Bacillati</taxon>
        <taxon>Actinomycetota</taxon>
        <taxon>Actinomycetes</taxon>
        <taxon>Pseudonocardiales</taxon>
        <taxon>Pseudonocardiaceae</taxon>
        <taxon>Pseudonocardia</taxon>
    </lineage>
</organism>
<name>A0A511DHB7_9PSEU</name>
<keyword evidence="4 7" id="KW-0812">Transmembrane</keyword>
<dbReference type="AlphaFoldDB" id="A0A511DHB7"/>
<dbReference type="Proteomes" id="UP000321685">
    <property type="component" value="Unassembled WGS sequence"/>
</dbReference>
<keyword evidence="6 7" id="KW-0472">Membrane</keyword>
<evidence type="ECO:0000259" key="8">
    <source>
        <dbReference type="PROSITE" id="PS50928"/>
    </source>
</evidence>
<feature type="transmembrane region" description="Helical" evidence="7">
    <location>
        <begin position="77"/>
        <end position="99"/>
    </location>
</feature>
<comment type="similarity">
    <text evidence="7">Belongs to the binding-protein-dependent transport system permease family.</text>
</comment>
<evidence type="ECO:0000256" key="3">
    <source>
        <dbReference type="ARBA" id="ARBA00022475"/>
    </source>
</evidence>
<evidence type="ECO:0000313" key="9">
    <source>
        <dbReference type="EMBL" id="GEL24195.1"/>
    </source>
</evidence>
<feature type="domain" description="ABC transmembrane type-1" evidence="8">
    <location>
        <begin position="73"/>
        <end position="266"/>
    </location>
</feature>
<evidence type="ECO:0000256" key="6">
    <source>
        <dbReference type="ARBA" id="ARBA00023136"/>
    </source>
</evidence>
<evidence type="ECO:0000256" key="5">
    <source>
        <dbReference type="ARBA" id="ARBA00022989"/>
    </source>
</evidence>
<keyword evidence="10" id="KW-1185">Reference proteome</keyword>